<sequence length="541" mass="62645">MAANLQDGVSDDFDYEHWSPMAETRLMENGVWDVVQNGVSPNPTKIPQLAATIKAVDLAQWRNRVIEDNKALKIMQSSLPDSVFRKTISIASSKDLWDLLKKGNDNEEAKLRRLEKQLEKLMMYEGEPMELYLKRVEEIIERFFVWENPISDDKVIAKLLISLPRSYDDSIPVLKEFMTLPDLTHRDLLKAFELFGSHPETMPQELMKFINILRKAHSDRLPCSGYDKNNPNKDAKLLRLEKQFEKLMMYDGESMDSYLERVLDIIEQFRASGYPISDDDVIAKLLTSLSWPYDDAIPVLEELMNLPDMTPHDLLGVLEIHGSHPETMPQGLKDFVKSLRKAKAEQMWCGVCKKYNHYQEDCYYNPRVVNLSGGRGHCFQCGEIGHYARDCYNTRNLQPAATLQARKREVKDCFTYDEDMWMIYTTTENHMTPYEKFFTSLDRTYRGGVQLSDGNVVMVEGIGDVKFMMKGVKMTIMDVLFVPRINKNVLSFSRMKKRGYSMEMEGGECTIRDEAGKIFVKTMREKRGIALRLQVIERYSL</sequence>
<dbReference type="PANTHER" id="PTHR35317:SF35">
    <property type="entry name" value="DUF4219 DOMAIN-CONTAINING PROTEIN"/>
    <property type="match status" value="1"/>
</dbReference>
<dbReference type="PROSITE" id="PS50158">
    <property type="entry name" value="ZF_CCHC"/>
    <property type="match status" value="1"/>
</dbReference>
<evidence type="ECO:0000313" key="4">
    <source>
        <dbReference type="EMBL" id="CAE5968012.1"/>
    </source>
</evidence>
<dbReference type="PANTHER" id="PTHR35317">
    <property type="entry name" value="OS04G0629600 PROTEIN"/>
    <property type="match status" value="1"/>
</dbReference>
<dbReference type="AlphaFoldDB" id="A0A8S2A553"/>
<gene>
    <name evidence="4" type="ORF">AARE701A_LOCUS7753</name>
</gene>
<dbReference type="Pfam" id="PF00098">
    <property type="entry name" value="zf-CCHC"/>
    <property type="match status" value="1"/>
</dbReference>
<dbReference type="Pfam" id="PF14223">
    <property type="entry name" value="Retrotran_gag_2"/>
    <property type="match status" value="2"/>
</dbReference>
<evidence type="ECO:0000313" key="5">
    <source>
        <dbReference type="Proteomes" id="UP000682877"/>
    </source>
</evidence>
<keyword evidence="1" id="KW-0863">Zinc-finger</keyword>
<evidence type="ECO:0000259" key="3">
    <source>
        <dbReference type="PROSITE" id="PS50158"/>
    </source>
</evidence>
<dbReference type="Pfam" id="PF22936">
    <property type="entry name" value="Pol_BBD"/>
    <property type="match status" value="1"/>
</dbReference>
<accession>A0A8S2A553</accession>
<reference evidence="4" key="1">
    <citation type="submission" date="2021-01" db="EMBL/GenBank/DDBJ databases">
        <authorList>
            <person name="Bezrukov I."/>
        </authorList>
    </citation>
    <scope>NUCLEOTIDE SEQUENCE</scope>
</reference>
<keyword evidence="5" id="KW-1185">Reference proteome</keyword>
<dbReference type="Gene3D" id="4.10.60.10">
    <property type="entry name" value="Zinc finger, CCHC-type"/>
    <property type="match status" value="1"/>
</dbReference>
<evidence type="ECO:0000256" key="2">
    <source>
        <dbReference type="SAM" id="Coils"/>
    </source>
</evidence>
<name>A0A8S2A553_ARAAE</name>
<organism evidence="4 5">
    <name type="scientific">Arabidopsis arenosa</name>
    <name type="common">Sand rock-cress</name>
    <name type="synonym">Cardaminopsis arenosa</name>
    <dbReference type="NCBI Taxonomy" id="38785"/>
    <lineage>
        <taxon>Eukaryota</taxon>
        <taxon>Viridiplantae</taxon>
        <taxon>Streptophyta</taxon>
        <taxon>Embryophyta</taxon>
        <taxon>Tracheophyta</taxon>
        <taxon>Spermatophyta</taxon>
        <taxon>Magnoliopsida</taxon>
        <taxon>eudicotyledons</taxon>
        <taxon>Gunneridae</taxon>
        <taxon>Pentapetalae</taxon>
        <taxon>rosids</taxon>
        <taxon>malvids</taxon>
        <taxon>Brassicales</taxon>
        <taxon>Brassicaceae</taxon>
        <taxon>Camelineae</taxon>
        <taxon>Arabidopsis</taxon>
    </lineage>
</organism>
<dbReference type="EMBL" id="LR999453">
    <property type="protein sequence ID" value="CAE5968012.1"/>
    <property type="molecule type" value="Genomic_DNA"/>
</dbReference>
<evidence type="ECO:0000256" key="1">
    <source>
        <dbReference type="PROSITE-ProRule" id="PRU00047"/>
    </source>
</evidence>
<keyword evidence="1" id="KW-0479">Metal-binding</keyword>
<dbReference type="InterPro" id="IPR054722">
    <property type="entry name" value="PolX-like_BBD"/>
</dbReference>
<dbReference type="SUPFAM" id="SSF57756">
    <property type="entry name" value="Retrovirus zinc finger-like domains"/>
    <property type="match status" value="1"/>
</dbReference>
<proteinExistence type="predicted"/>
<dbReference type="Proteomes" id="UP000682877">
    <property type="component" value="Chromosome 3"/>
</dbReference>
<dbReference type="GO" id="GO:0003676">
    <property type="term" value="F:nucleic acid binding"/>
    <property type="evidence" value="ECO:0007669"/>
    <property type="project" value="InterPro"/>
</dbReference>
<feature type="coiled-coil region" evidence="2">
    <location>
        <begin position="97"/>
        <end position="124"/>
    </location>
</feature>
<dbReference type="GO" id="GO:0008270">
    <property type="term" value="F:zinc ion binding"/>
    <property type="evidence" value="ECO:0007669"/>
    <property type="project" value="UniProtKB-KW"/>
</dbReference>
<dbReference type="InterPro" id="IPR036875">
    <property type="entry name" value="Znf_CCHC_sf"/>
</dbReference>
<keyword evidence="1" id="KW-0862">Zinc</keyword>
<keyword evidence="2" id="KW-0175">Coiled coil</keyword>
<dbReference type="SMART" id="SM00343">
    <property type="entry name" value="ZnF_C2HC"/>
    <property type="match status" value="2"/>
</dbReference>
<protein>
    <recommendedName>
        <fullName evidence="3">CCHC-type domain-containing protein</fullName>
    </recommendedName>
</protein>
<dbReference type="InterPro" id="IPR001878">
    <property type="entry name" value="Znf_CCHC"/>
</dbReference>
<feature type="domain" description="CCHC-type" evidence="3">
    <location>
        <begin position="378"/>
        <end position="391"/>
    </location>
</feature>